<feature type="non-terminal residue" evidence="3">
    <location>
        <position position="1112"/>
    </location>
</feature>
<dbReference type="Proteomes" id="UP000601435">
    <property type="component" value="Unassembled WGS sequence"/>
</dbReference>
<dbReference type="InterPro" id="IPR036397">
    <property type="entry name" value="RNaseH_sf"/>
</dbReference>
<feature type="region of interest" description="Disordered" evidence="1">
    <location>
        <begin position="1016"/>
        <end position="1035"/>
    </location>
</feature>
<dbReference type="SUPFAM" id="SSF53098">
    <property type="entry name" value="Ribonuclease H-like"/>
    <property type="match status" value="1"/>
</dbReference>
<feature type="compositionally biased region" description="Acidic residues" evidence="1">
    <location>
        <begin position="49"/>
        <end position="58"/>
    </location>
</feature>
<dbReference type="InterPro" id="IPR012337">
    <property type="entry name" value="RNaseH-like_sf"/>
</dbReference>
<evidence type="ECO:0000259" key="2">
    <source>
        <dbReference type="Pfam" id="PF07727"/>
    </source>
</evidence>
<feature type="compositionally biased region" description="Basic and acidic residues" evidence="1">
    <location>
        <begin position="1"/>
        <end position="17"/>
    </location>
</feature>
<protein>
    <submittedName>
        <fullName evidence="3">GIP protein</fullName>
    </submittedName>
</protein>
<sequence length="1112" mass="124364">DISLEEDKPAPEPRAPDEGGDWLSEEDEGGGVGKVEDGDVVEDHREAPEEPEADDQEEAEIEAMKELAEPLEFMNLYMTRPLKTRKKAEALRVIQEFYIQLRSSGFPLNRLHMDRAREFQSAALETWAASRDIELTRTQGDDPLQNGAAERAARDLSKADEEAVKSWWPFAADTAAAQQQSMTMARKSSSVVFSETAKSFVKERKFAMEDLHTGVHSDRFNMKNSKNVVVTVGDFDGGGIWQEGTSPDHPLVEIESPNGNKLQGFVQPVRNRIVKVDPKKLHMSMPWTGGTKWTIIAHTIGGYAKLQAADLEQLDQLGFPHPASKEAKSLAPIQGCCEVPEFNYEARCVHDLSSEGMSFSDEEEEWQARYWMRRLLDEEEQLKVTVPKEHEEYFREVTSANEDCLRNLELREMYVNHERKDVDQWMQISRLVESEQETHGVEMLLEDLAGPLQVVYTVALEDVKQNIAAWSEAIHKEAKALLDAGALVPLSATEQKKLVDSGKLVILPAKGVFTVKPPDEPVSVDGDGQPLPRGSPMFFKRKARLVICGNFQQKQAHEDSYAGGCQIDSLRSMLVLCAVKGWRLASTDIRNAFILAPIKDEEDDVSEEVYGLMPPKVFQLAQVTNSMQLWRVDRALYGFRRSPRLWSRFRDRRLSSARIDYKGGHVSLRQSRADANVWAIVYAAEAEEIILGYLNIYVDDVLYAGHPEAIQAVQDWLTSEWKASELSWASESSAIRFLGLEIEVEYNDQQLRRAQILTGELLWLSGRSRIGLRVLGYLRETADLTLTYFPSRDGHVLDAYSDASFSPQGERAGRQSMISLSVAEAELIETVNASQLLAGTAVLTTELMGSVHGTYESVSDFNKFKFGTLLARGEFLPDGDLNVAAAATSRTTATSNTTAPADSPPTASAANGVVGLLARLVVFLGWLVQTSGAATTEGRGTGLEVSFPWELYGLSFLALVAAIGLWEALKWFCEWLSLRSRGSVEESRSARRLRRLQQAVQEEVARYGLDDPAMMQEPPVTPLARSSQSTPRPSPFRMRAEPMLARTVSVGVQTDFVEEFQPFPGPFVVSEHGDRVHYDPTCHGLRNALTRRKQLQLCHYCARRQQIYQRVG</sequence>
<feature type="compositionally biased region" description="Acidic residues" evidence="1">
    <location>
        <begin position="18"/>
        <end position="29"/>
    </location>
</feature>
<feature type="compositionally biased region" description="Basic and acidic residues" evidence="1">
    <location>
        <begin position="34"/>
        <end position="48"/>
    </location>
</feature>
<dbReference type="InterPro" id="IPR013103">
    <property type="entry name" value="RVT_2"/>
</dbReference>
<dbReference type="EMBL" id="CAJNJA010044090">
    <property type="protein sequence ID" value="CAE7799184.1"/>
    <property type="molecule type" value="Genomic_DNA"/>
</dbReference>
<accession>A0A812YVU9</accession>
<evidence type="ECO:0000313" key="4">
    <source>
        <dbReference type="Proteomes" id="UP000601435"/>
    </source>
</evidence>
<reference evidence="3" key="1">
    <citation type="submission" date="2021-02" db="EMBL/GenBank/DDBJ databases">
        <authorList>
            <person name="Dougan E. K."/>
            <person name="Rhodes N."/>
            <person name="Thang M."/>
            <person name="Chan C."/>
        </authorList>
    </citation>
    <scope>NUCLEOTIDE SEQUENCE</scope>
</reference>
<dbReference type="GO" id="GO:0003676">
    <property type="term" value="F:nucleic acid binding"/>
    <property type="evidence" value="ECO:0007669"/>
    <property type="project" value="InterPro"/>
</dbReference>
<keyword evidence="4" id="KW-1185">Reference proteome</keyword>
<organism evidence="3 4">
    <name type="scientific">Symbiodinium necroappetens</name>
    <dbReference type="NCBI Taxonomy" id="1628268"/>
    <lineage>
        <taxon>Eukaryota</taxon>
        <taxon>Sar</taxon>
        <taxon>Alveolata</taxon>
        <taxon>Dinophyceae</taxon>
        <taxon>Suessiales</taxon>
        <taxon>Symbiodiniaceae</taxon>
        <taxon>Symbiodinium</taxon>
    </lineage>
</organism>
<gene>
    <name evidence="3" type="primary">GIP</name>
    <name evidence="3" type="ORF">SNEC2469_LOCUS23558</name>
</gene>
<dbReference type="Pfam" id="PF07727">
    <property type="entry name" value="RVT_2"/>
    <property type="match status" value="1"/>
</dbReference>
<proteinExistence type="predicted"/>
<dbReference type="OrthoDB" id="479491at2759"/>
<evidence type="ECO:0000256" key="1">
    <source>
        <dbReference type="SAM" id="MobiDB-lite"/>
    </source>
</evidence>
<evidence type="ECO:0000313" key="3">
    <source>
        <dbReference type="EMBL" id="CAE7799184.1"/>
    </source>
</evidence>
<feature type="region of interest" description="Disordered" evidence="1">
    <location>
        <begin position="1"/>
        <end position="58"/>
    </location>
</feature>
<dbReference type="AlphaFoldDB" id="A0A812YVU9"/>
<name>A0A812YVU9_9DINO</name>
<comment type="caution">
    <text evidence="3">The sequence shown here is derived from an EMBL/GenBank/DDBJ whole genome shotgun (WGS) entry which is preliminary data.</text>
</comment>
<feature type="domain" description="Reverse transcriptase Ty1/copia-type" evidence="2">
    <location>
        <begin position="540"/>
        <end position="755"/>
    </location>
</feature>
<dbReference type="Gene3D" id="3.30.420.10">
    <property type="entry name" value="Ribonuclease H-like superfamily/Ribonuclease H"/>
    <property type="match status" value="1"/>
</dbReference>